<comment type="caution">
    <text evidence="1">The sequence shown here is derived from an EMBL/GenBank/DDBJ whole genome shotgun (WGS) entry which is preliminary data.</text>
</comment>
<gene>
    <name evidence="1" type="primary">IL1RAP</name>
    <name evidence="1" type="ORF">GBF38_002714</name>
</gene>
<evidence type="ECO:0000313" key="1">
    <source>
        <dbReference type="EMBL" id="KAG8001703.1"/>
    </source>
</evidence>
<protein>
    <submittedName>
        <fullName evidence="1">Interleukin-1 receptor accessory protein</fullName>
    </submittedName>
</protein>
<keyword evidence="1" id="KW-0675">Receptor</keyword>
<keyword evidence="2" id="KW-1185">Reference proteome</keyword>
<dbReference type="EMBL" id="CM024794">
    <property type="protein sequence ID" value="KAG8001703.1"/>
    <property type="molecule type" value="Genomic_DNA"/>
</dbReference>
<dbReference type="Proteomes" id="UP000805704">
    <property type="component" value="Chromosome 6"/>
</dbReference>
<proteinExistence type="predicted"/>
<sequence>MAAAIASSLIRQKRQARESNSEKVATNKRRSSPTKDPRSLCERHIFNVFSKVRFCSGKKRPVRRKPEPQLKGIVTRLFSEQGFFLQMQPDGAISGNKDENSDYTLFNLIPVGLRVVAIQGVKAGLYVAMNAEGFLYTSLSGSPLVSFDFRSVSSGWETEAEADVFGQFPEFSHPLSSSGGSLRVCKDLTCMTGASPERGAVSVLDGEVGWLSCPLFSHPSVYNYHNRTMNLFWYHLPEGQDLEQPIKYSTRLSKDRHQLWLQPAAGADTGLYICMLRCWRPDEVAHGSDCQPPVAVAPTQVNIGLQEGRTLDCPDYQDAAKMADSELTVTWQHLCDLYPFWSRNRLQRGAVSGPLDVGLLSGFVLLHGSTSRRKDGKLNFTRTINVTAPGEVRPRRSRTEQSVLVIKDFQSQDLKREFNCSMKNERGSVTRRAQLQEEVSLPTVELGCGLGVTLVLMLLLFVVYHVFWLELLLLYRSWFGTDERHTDDKEYDVYISYARNSEDEQFVLSTLRDVLENELGYTVCLFDRDSLPGGTITDETLSFVARSRRLLVVVSPGYASQGSQALLELKAGIDGMALGGHLRVILIQYKPVRRTAWVRELRRARVALALVRWQGDKSKI</sequence>
<reference evidence="1" key="1">
    <citation type="submission" date="2020-04" db="EMBL/GenBank/DDBJ databases">
        <title>A chromosome-scale assembly and high-density genetic map of the yellow drum (Nibea albiflora) genome.</title>
        <authorList>
            <person name="Xu D."/>
            <person name="Zhang W."/>
            <person name="Chen R."/>
            <person name="Tan P."/>
            <person name="Wang L."/>
            <person name="Song H."/>
            <person name="Tian L."/>
            <person name="Zhu Q."/>
            <person name="Wang B."/>
        </authorList>
    </citation>
    <scope>NUCLEOTIDE SEQUENCE</scope>
    <source>
        <strain evidence="1">ZJHYS-2018</strain>
    </source>
</reference>
<accession>A0ACB7EHJ5</accession>
<name>A0ACB7EHJ5_NIBAL</name>
<organism evidence="1 2">
    <name type="scientific">Nibea albiflora</name>
    <name type="common">Yellow drum</name>
    <name type="synonym">Corvina albiflora</name>
    <dbReference type="NCBI Taxonomy" id="240163"/>
    <lineage>
        <taxon>Eukaryota</taxon>
        <taxon>Metazoa</taxon>
        <taxon>Chordata</taxon>
        <taxon>Craniata</taxon>
        <taxon>Vertebrata</taxon>
        <taxon>Euteleostomi</taxon>
        <taxon>Actinopterygii</taxon>
        <taxon>Neopterygii</taxon>
        <taxon>Teleostei</taxon>
        <taxon>Neoteleostei</taxon>
        <taxon>Acanthomorphata</taxon>
        <taxon>Eupercaria</taxon>
        <taxon>Sciaenidae</taxon>
        <taxon>Nibea</taxon>
    </lineage>
</organism>
<evidence type="ECO:0000313" key="2">
    <source>
        <dbReference type="Proteomes" id="UP000805704"/>
    </source>
</evidence>